<dbReference type="InterPro" id="IPR004827">
    <property type="entry name" value="bZIP"/>
</dbReference>
<name>A1CN89_ASPCL</name>
<feature type="region of interest" description="Disordered" evidence="5">
    <location>
        <begin position="85"/>
        <end position="147"/>
    </location>
</feature>
<dbReference type="eggNOG" id="KOG1414">
    <property type="taxonomic scope" value="Eukaryota"/>
</dbReference>
<dbReference type="STRING" id="344612.A1CN89"/>
<gene>
    <name evidence="7" type="ORF">ACLA_018140</name>
</gene>
<evidence type="ECO:0000313" key="8">
    <source>
        <dbReference type="Proteomes" id="UP000006701"/>
    </source>
</evidence>
<dbReference type="OrthoDB" id="295274at2759"/>
<dbReference type="VEuPathDB" id="FungiDB:ACLA_018140"/>
<keyword evidence="4" id="KW-0539">Nucleus</keyword>
<dbReference type="PANTHER" id="PTHR19304">
    <property type="entry name" value="CYCLIC-AMP RESPONSE ELEMENT BINDING PROTEIN"/>
    <property type="match status" value="1"/>
</dbReference>
<protein>
    <submittedName>
        <fullName evidence="7">BZIP transcription factor (BACH2), putative</fullName>
    </submittedName>
</protein>
<feature type="compositionally biased region" description="Basic residues" evidence="5">
    <location>
        <begin position="124"/>
        <end position="133"/>
    </location>
</feature>
<evidence type="ECO:0000259" key="6">
    <source>
        <dbReference type="PROSITE" id="PS50217"/>
    </source>
</evidence>
<sequence>MTTAMLAQQPSLGAPNQLVDWSMFNPNTLSLQAAPASSAPYPSAALLTEADLHVLNLPLFLQKSTDVDNHPALDPLQIHSAELKPTPANHHDAHSTRSCRASISSSSSIHSSITTGSETAASKKATKPKRPSKSKIYAPDDPLRERYLERNRRAATKCRRQKKERNQQLETLYHKQSADQERLLSERDRMRSELLTLKDELLKHAQCEDPSLKCYLAQMVEDVGARRSASYSSASSYPTAGMPPPQPLVFTDEEMQSLTRVGEVPWTIPGDFVDFAQR</sequence>
<dbReference type="GO" id="GO:0003700">
    <property type="term" value="F:DNA-binding transcription factor activity"/>
    <property type="evidence" value="ECO:0007669"/>
    <property type="project" value="InterPro"/>
</dbReference>
<dbReference type="InterPro" id="IPR051027">
    <property type="entry name" value="bZIP_transcription_factors"/>
</dbReference>
<reference evidence="7 8" key="1">
    <citation type="journal article" date="2008" name="PLoS Genet.">
        <title>Genomic islands in the pathogenic filamentous fungus Aspergillus fumigatus.</title>
        <authorList>
            <person name="Fedorova N.D."/>
            <person name="Khaldi N."/>
            <person name="Joardar V.S."/>
            <person name="Maiti R."/>
            <person name="Amedeo P."/>
            <person name="Anderson M.J."/>
            <person name="Crabtree J."/>
            <person name="Silva J.C."/>
            <person name="Badger J.H."/>
            <person name="Albarraq A."/>
            <person name="Angiuoli S."/>
            <person name="Bussey H."/>
            <person name="Bowyer P."/>
            <person name="Cotty P.J."/>
            <person name="Dyer P.S."/>
            <person name="Egan A."/>
            <person name="Galens K."/>
            <person name="Fraser-Liggett C.M."/>
            <person name="Haas B.J."/>
            <person name="Inman J.M."/>
            <person name="Kent R."/>
            <person name="Lemieux S."/>
            <person name="Malavazi I."/>
            <person name="Orvis J."/>
            <person name="Roemer T."/>
            <person name="Ronning C.M."/>
            <person name="Sundaram J.P."/>
            <person name="Sutton G."/>
            <person name="Turner G."/>
            <person name="Venter J.C."/>
            <person name="White O.R."/>
            <person name="Whitty B.R."/>
            <person name="Youngman P."/>
            <person name="Wolfe K.H."/>
            <person name="Goldman G.H."/>
            <person name="Wortman J.R."/>
            <person name="Jiang B."/>
            <person name="Denning D.W."/>
            <person name="Nierman W.C."/>
        </authorList>
    </citation>
    <scope>NUCLEOTIDE SEQUENCE [LARGE SCALE GENOMIC DNA]</scope>
    <source>
        <strain evidence="8">ATCC 1007 / CBS 513.65 / DSM 816 / NCTC 3887 / NRRL 1</strain>
    </source>
</reference>
<dbReference type="CDD" id="cd14687">
    <property type="entry name" value="bZIP_ATF2"/>
    <property type="match status" value="1"/>
</dbReference>
<dbReference type="KEGG" id="act:ACLA_018140"/>
<organism evidence="7 8">
    <name type="scientific">Aspergillus clavatus (strain ATCC 1007 / CBS 513.65 / DSM 816 / NCTC 3887 / NRRL 1 / QM 1276 / 107)</name>
    <dbReference type="NCBI Taxonomy" id="344612"/>
    <lineage>
        <taxon>Eukaryota</taxon>
        <taxon>Fungi</taxon>
        <taxon>Dikarya</taxon>
        <taxon>Ascomycota</taxon>
        <taxon>Pezizomycotina</taxon>
        <taxon>Eurotiomycetes</taxon>
        <taxon>Eurotiomycetidae</taxon>
        <taxon>Eurotiales</taxon>
        <taxon>Aspergillaceae</taxon>
        <taxon>Aspergillus</taxon>
        <taxon>Aspergillus subgen. Fumigati</taxon>
    </lineage>
</organism>
<dbReference type="EMBL" id="DS027059">
    <property type="protein sequence ID" value="EAW07110.1"/>
    <property type="molecule type" value="Genomic_DNA"/>
</dbReference>
<dbReference type="AlphaFoldDB" id="A1CN89"/>
<dbReference type="Gene3D" id="1.20.5.170">
    <property type="match status" value="1"/>
</dbReference>
<comment type="subcellular location">
    <subcellularLocation>
        <location evidence="1">Nucleus</location>
    </subcellularLocation>
</comment>
<dbReference type="SMART" id="SM00338">
    <property type="entry name" value="BRLZ"/>
    <property type="match status" value="1"/>
</dbReference>
<keyword evidence="3" id="KW-0804">Transcription</keyword>
<dbReference type="SUPFAM" id="SSF57959">
    <property type="entry name" value="Leucine zipper domain"/>
    <property type="match status" value="1"/>
</dbReference>
<evidence type="ECO:0000256" key="4">
    <source>
        <dbReference type="ARBA" id="ARBA00023242"/>
    </source>
</evidence>
<dbReference type="GO" id="GO:0005634">
    <property type="term" value="C:nucleus"/>
    <property type="evidence" value="ECO:0007669"/>
    <property type="project" value="UniProtKB-SubCell"/>
</dbReference>
<evidence type="ECO:0000256" key="3">
    <source>
        <dbReference type="ARBA" id="ARBA00023163"/>
    </source>
</evidence>
<evidence type="ECO:0000256" key="2">
    <source>
        <dbReference type="ARBA" id="ARBA00023015"/>
    </source>
</evidence>
<dbReference type="OMA" id="KFYIAQM"/>
<evidence type="ECO:0000256" key="1">
    <source>
        <dbReference type="ARBA" id="ARBA00004123"/>
    </source>
</evidence>
<dbReference type="GeneID" id="4701139"/>
<keyword evidence="2" id="KW-0805">Transcription regulation</keyword>
<dbReference type="InterPro" id="IPR046347">
    <property type="entry name" value="bZIP_sf"/>
</dbReference>
<dbReference type="PROSITE" id="PS50217">
    <property type="entry name" value="BZIP"/>
    <property type="match status" value="1"/>
</dbReference>
<proteinExistence type="predicted"/>
<dbReference type="Proteomes" id="UP000006701">
    <property type="component" value="Unassembled WGS sequence"/>
</dbReference>
<dbReference type="RefSeq" id="XP_001268536.1">
    <property type="nucleotide sequence ID" value="XM_001268535.1"/>
</dbReference>
<keyword evidence="8" id="KW-1185">Reference proteome</keyword>
<accession>A1CN89</accession>
<evidence type="ECO:0000256" key="5">
    <source>
        <dbReference type="SAM" id="MobiDB-lite"/>
    </source>
</evidence>
<feature type="compositionally biased region" description="Low complexity" evidence="5">
    <location>
        <begin position="96"/>
        <end position="117"/>
    </location>
</feature>
<evidence type="ECO:0000313" key="7">
    <source>
        <dbReference type="EMBL" id="EAW07110.1"/>
    </source>
</evidence>
<dbReference type="HOGENOM" id="CLU_059019_0_0_1"/>
<feature type="domain" description="BZIP" evidence="6">
    <location>
        <begin position="141"/>
        <end position="204"/>
    </location>
</feature>